<organism evidence="2 3">
    <name type="scientific">Limosa lapponica baueri</name>
    <dbReference type="NCBI Taxonomy" id="1758121"/>
    <lineage>
        <taxon>Eukaryota</taxon>
        <taxon>Metazoa</taxon>
        <taxon>Chordata</taxon>
        <taxon>Craniata</taxon>
        <taxon>Vertebrata</taxon>
        <taxon>Euteleostomi</taxon>
        <taxon>Archelosauria</taxon>
        <taxon>Archosauria</taxon>
        <taxon>Dinosauria</taxon>
        <taxon>Saurischia</taxon>
        <taxon>Theropoda</taxon>
        <taxon>Coelurosauria</taxon>
        <taxon>Aves</taxon>
        <taxon>Neognathae</taxon>
        <taxon>Neoaves</taxon>
        <taxon>Charadriiformes</taxon>
        <taxon>Scolopacidae</taxon>
        <taxon>Limosa</taxon>
    </lineage>
</organism>
<dbReference type="EMBL" id="KZ506641">
    <property type="protein sequence ID" value="PKU38845.1"/>
    <property type="molecule type" value="Genomic_DNA"/>
</dbReference>
<evidence type="ECO:0000256" key="1">
    <source>
        <dbReference type="SAM" id="MobiDB-lite"/>
    </source>
</evidence>
<feature type="region of interest" description="Disordered" evidence="1">
    <location>
        <begin position="1"/>
        <end position="55"/>
    </location>
</feature>
<sequence length="90" mass="9795">MEGEELVQNQPVYQNSLAGASNETTSSEKQAPGLWDEEPAELNKKTVQKSAPTNNYYGTSLDILALARGYSTYDFAFAGLLKQGSGIKYV</sequence>
<protein>
    <submittedName>
        <fullName evidence="2">Uncharacterized protein</fullName>
    </submittedName>
</protein>
<gene>
    <name evidence="2" type="ORF">llap_10854</name>
</gene>
<evidence type="ECO:0000313" key="3">
    <source>
        <dbReference type="Proteomes" id="UP000233556"/>
    </source>
</evidence>
<reference evidence="3" key="1">
    <citation type="submission" date="2017-11" db="EMBL/GenBank/DDBJ databases">
        <authorList>
            <person name="Lima N.C."/>
            <person name="Parody-Merino A.M."/>
            <person name="Battley P.F."/>
            <person name="Fidler A.E."/>
            <person name="Prosdocimi F."/>
        </authorList>
    </citation>
    <scope>NUCLEOTIDE SEQUENCE [LARGE SCALE GENOMIC DNA]</scope>
</reference>
<evidence type="ECO:0000313" key="2">
    <source>
        <dbReference type="EMBL" id="PKU38845.1"/>
    </source>
</evidence>
<reference evidence="3" key="2">
    <citation type="submission" date="2017-12" db="EMBL/GenBank/DDBJ databases">
        <title>Genome sequence of the Bar-tailed Godwit (Limosa lapponica baueri).</title>
        <authorList>
            <person name="Lima N.C.B."/>
            <person name="Parody-Merino A.M."/>
            <person name="Battley P.F."/>
            <person name="Fidler A.E."/>
            <person name="Prosdocimi F."/>
        </authorList>
    </citation>
    <scope>NUCLEOTIDE SEQUENCE [LARGE SCALE GENOMIC DNA]</scope>
</reference>
<feature type="compositionally biased region" description="Polar residues" evidence="1">
    <location>
        <begin position="7"/>
        <end position="29"/>
    </location>
</feature>
<dbReference type="AlphaFoldDB" id="A0A2I0TYE0"/>
<keyword evidence="3" id="KW-1185">Reference proteome</keyword>
<dbReference type="Proteomes" id="UP000233556">
    <property type="component" value="Unassembled WGS sequence"/>
</dbReference>
<accession>A0A2I0TYE0</accession>
<proteinExistence type="predicted"/>
<name>A0A2I0TYE0_LIMLA</name>